<name>A0AAW1LID6_SAPOF</name>
<dbReference type="AlphaFoldDB" id="A0AAW1LID6"/>
<comment type="caution">
    <text evidence="1">The sequence shown here is derived from an EMBL/GenBank/DDBJ whole genome shotgun (WGS) entry which is preliminary data.</text>
</comment>
<dbReference type="PANTHER" id="PTHR43019">
    <property type="entry name" value="SERINE ENDOPROTEASE DEGS"/>
    <property type="match status" value="1"/>
</dbReference>
<protein>
    <submittedName>
        <fullName evidence="1">Uncharacterized protein</fullName>
    </submittedName>
</protein>
<accession>A0AAW1LID6</accession>
<gene>
    <name evidence="1" type="ORF">RND81_04G066000</name>
</gene>
<dbReference type="Gene3D" id="2.40.10.10">
    <property type="entry name" value="Trypsin-like serine proteases"/>
    <property type="match status" value="2"/>
</dbReference>
<dbReference type="Proteomes" id="UP001443914">
    <property type="component" value="Unassembled WGS sequence"/>
</dbReference>
<dbReference type="InterPro" id="IPR009003">
    <property type="entry name" value="Peptidase_S1_PA"/>
</dbReference>
<dbReference type="InterPro" id="IPR043504">
    <property type="entry name" value="Peptidase_S1_PA_chymotrypsin"/>
</dbReference>
<reference evidence="1" key="1">
    <citation type="submission" date="2024-03" db="EMBL/GenBank/DDBJ databases">
        <title>WGS assembly of Saponaria officinalis var. Norfolk2.</title>
        <authorList>
            <person name="Jenkins J."/>
            <person name="Shu S."/>
            <person name="Grimwood J."/>
            <person name="Barry K."/>
            <person name="Goodstein D."/>
            <person name="Schmutz J."/>
            <person name="Leebens-Mack J."/>
            <person name="Osbourn A."/>
        </authorList>
    </citation>
    <scope>NUCLEOTIDE SEQUENCE [LARGE SCALE GENOMIC DNA]</scope>
    <source>
        <strain evidence="1">JIC</strain>
    </source>
</reference>
<keyword evidence="2" id="KW-1185">Reference proteome</keyword>
<dbReference type="PANTHER" id="PTHR43019:SF48">
    <property type="entry name" value="PEPTIDASE S1, PA CLAN-RELATED"/>
    <property type="match status" value="1"/>
</dbReference>
<organism evidence="1 2">
    <name type="scientific">Saponaria officinalis</name>
    <name type="common">Common soapwort</name>
    <name type="synonym">Lychnis saponaria</name>
    <dbReference type="NCBI Taxonomy" id="3572"/>
    <lineage>
        <taxon>Eukaryota</taxon>
        <taxon>Viridiplantae</taxon>
        <taxon>Streptophyta</taxon>
        <taxon>Embryophyta</taxon>
        <taxon>Tracheophyta</taxon>
        <taxon>Spermatophyta</taxon>
        <taxon>Magnoliopsida</taxon>
        <taxon>eudicotyledons</taxon>
        <taxon>Gunneridae</taxon>
        <taxon>Pentapetalae</taxon>
        <taxon>Caryophyllales</taxon>
        <taxon>Caryophyllaceae</taxon>
        <taxon>Caryophylleae</taxon>
        <taxon>Saponaria</taxon>
    </lineage>
</organism>
<evidence type="ECO:0000313" key="1">
    <source>
        <dbReference type="EMBL" id="KAK9733402.1"/>
    </source>
</evidence>
<dbReference type="SUPFAM" id="SSF50494">
    <property type="entry name" value="Trypsin-like serine proteases"/>
    <property type="match status" value="1"/>
</dbReference>
<evidence type="ECO:0000313" key="2">
    <source>
        <dbReference type="Proteomes" id="UP001443914"/>
    </source>
</evidence>
<sequence>MGKQEANDADLYRRIMSFTWYIDAAGIGKDGKKTDSTFTGFSVEKGLIMTCAHGLVDMVQNLQIRARRLSEGDGELGFQYKVELGDRFRKVVLVDMAPERDLALLKLVEFDKTLAVAEFGDGELQVGQKVVHVGNSERVFHASYLTGNVAFRCTNDVILPTDDKKCCDYDITASDKTLGYRIFGHIYNRRYDWEAKAKDDDDDLTKNMHPLVPIIQINRMQGGRGCSGGPLCDTQGRVVGLMFRRETYLIAIHVSMLGEFLRRQFHNSDACR</sequence>
<dbReference type="EMBL" id="JBDFQZ010000004">
    <property type="protein sequence ID" value="KAK9733402.1"/>
    <property type="molecule type" value="Genomic_DNA"/>
</dbReference>
<dbReference type="Pfam" id="PF13365">
    <property type="entry name" value="Trypsin_2"/>
    <property type="match status" value="1"/>
</dbReference>
<proteinExistence type="predicted"/>